<protein>
    <submittedName>
        <fullName evidence="2">Type II toxin-antitoxin system prevent-host-death family antitoxin</fullName>
    </submittedName>
</protein>
<dbReference type="Gene3D" id="3.40.1620.10">
    <property type="entry name" value="YefM-like domain"/>
    <property type="match status" value="1"/>
</dbReference>
<evidence type="ECO:0000313" key="2">
    <source>
        <dbReference type="EMBL" id="XAN18766.1"/>
    </source>
</evidence>
<accession>A0ABZ3GBX5</accession>
<reference evidence="2 3" key="1">
    <citation type="submission" date="2024-05" db="EMBL/GenBank/DDBJ databases">
        <title>Achromobacter denitrificans. BP1, complete genome.</title>
        <authorList>
            <person name="Zhang B."/>
        </authorList>
    </citation>
    <scope>NUCLEOTIDE SEQUENCE [LARGE SCALE GENOMIC DNA]</scope>
    <source>
        <strain evidence="2 3">BP1</strain>
    </source>
</reference>
<organism evidence="2 3">
    <name type="scientific">Achromobacter denitrificans</name>
    <name type="common">Alcaligenes denitrificans</name>
    <dbReference type="NCBI Taxonomy" id="32002"/>
    <lineage>
        <taxon>Bacteria</taxon>
        <taxon>Pseudomonadati</taxon>
        <taxon>Pseudomonadota</taxon>
        <taxon>Betaproteobacteria</taxon>
        <taxon>Burkholderiales</taxon>
        <taxon>Alcaligenaceae</taxon>
        <taxon>Achromobacter</taxon>
    </lineage>
</organism>
<sequence>MSIHTFSSRDFTRDVSAAKRAAVDGPVFITDRGRPAFALLKIDDYYRIAGQSELSLLDVMDGIPGGDGIDFDPPRLNLHIHGASFD</sequence>
<evidence type="ECO:0000313" key="3">
    <source>
        <dbReference type="Proteomes" id="UP001446337"/>
    </source>
</evidence>
<gene>
    <name evidence="2" type="ORF">AAIK43_12170</name>
</gene>
<dbReference type="NCBIfam" id="TIGR01552">
    <property type="entry name" value="phd_fam"/>
    <property type="match status" value="1"/>
</dbReference>
<dbReference type="RefSeq" id="WP_123787444.1">
    <property type="nucleotide sequence ID" value="NZ_CP154792.1"/>
</dbReference>
<keyword evidence="3" id="KW-1185">Reference proteome</keyword>
<comment type="similarity">
    <text evidence="1">Belongs to the phD/YefM antitoxin family.</text>
</comment>
<name>A0ABZ3GBX5_ACHDE</name>
<dbReference type="Proteomes" id="UP001446337">
    <property type="component" value="Chromosome"/>
</dbReference>
<dbReference type="InterPro" id="IPR036165">
    <property type="entry name" value="YefM-like_sf"/>
</dbReference>
<dbReference type="EMBL" id="CP154792">
    <property type="protein sequence ID" value="XAN18766.1"/>
    <property type="molecule type" value="Genomic_DNA"/>
</dbReference>
<evidence type="ECO:0000256" key="1">
    <source>
        <dbReference type="ARBA" id="ARBA00009981"/>
    </source>
</evidence>
<proteinExistence type="inferred from homology"/>
<dbReference type="SUPFAM" id="SSF143120">
    <property type="entry name" value="YefM-like"/>
    <property type="match status" value="1"/>
</dbReference>